<dbReference type="Pfam" id="PF10521">
    <property type="entry name" value="Tti2"/>
    <property type="match status" value="1"/>
</dbReference>
<dbReference type="EMBL" id="QEAP01000005">
    <property type="protein sequence ID" value="TPX78345.1"/>
    <property type="molecule type" value="Genomic_DNA"/>
</dbReference>
<dbReference type="InterPro" id="IPR018870">
    <property type="entry name" value="Tti2"/>
</dbReference>
<keyword evidence="3" id="KW-1185">Reference proteome</keyword>
<evidence type="ECO:0000256" key="1">
    <source>
        <dbReference type="ARBA" id="ARBA00034736"/>
    </source>
</evidence>
<dbReference type="AlphaFoldDB" id="A0A507FSB8"/>
<proteinExistence type="inferred from homology"/>
<dbReference type="PANTHER" id="PTHR32226:SF2">
    <property type="entry name" value="TELO2-INTERACTING PROTEIN 2"/>
    <property type="match status" value="1"/>
</dbReference>
<evidence type="ECO:0000313" key="3">
    <source>
        <dbReference type="Proteomes" id="UP000320333"/>
    </source>
</evidence>
<dbReference type="GO" id="GO:0110078">
    <property type="term" value="C:TTT Hsp90 cochaperone complex"/>
    <property type="evidence" value="ECO:0007669"/>
    <property type="project" value="InterPro"/>
</dbReference>
<dbReference type="GO" id="GO:0005634">
    <property type="term" value="C:nucleus"/>
    <property type="evidence" value="ECO:0007669"/>
    <property type="project" value="TreeGrafter"/>
</dbReference>
<organism evidence="2 3">
    <name type="scientific">Chytriomyces confervae</name>
    <dbReference type="NCBI Taxonomy" id="246404"/>
    <lineage>
        <taxon>Eukaryota</taxon>
        <taxon>Fungi</taxon>
        <taxon>Fungi incertae sedis</taxon>
        <taxon>Chytridiomycota</taxon>
        <taxon>Chytridiomycota incertae sedis</taxon>
        <taxon>Chytridiomycetes</taxon>
        <taxon>Chytridiales</taxon>
        <taxon>Chytriomycetaceae</taxon>
        <taxon>Chytriomyces</taxon>
    </lineage>
</organism>
<dbReference type="Proteomes" id="UP000320333">
    <property type="component" value="Unassembled WGS sequence"/>
</dbReference>
<dbReference type="PANTHER" id="PTHR32226">
    <property type="entry name" value="TELO2-INTERACTING PROTEIN 2"/>
    <property type="match status" value="1"/>
</dbReference>
<reference evidence="2 3" key="1">
    <citation type="journal article" date="2019" name="Sci. Rep.">
        <title>Comparative genomics of chytrid fungi reveal insights into the obligate biotrophic and pathogenic lifestyle of Synchytrium endobioticum.</title>
        <authorList>
            <person name="van de Vossenberg B.T.L.H."/>
            <person name="Warris S."/>
            <person name="Nguyen H.D.T."/>
            <person name="van Gent-Pelzer M.P.E."/>
            <person name="Joly D.L."/>
            <person name="van de Geest H.C."/>
            <person name="Bonants P.J.M."/>
            <person name="Smith D.S."/>
            <person name="Levesque C.A."/>
            <person name="van der Lee T.A.J."/>
        </authorList>
    </citation>
    <scope>NUCLEOTIDE SEQUENCE [LARGE SCALE GENOMIC DNA]</scope>
    <source>
        <strain evidence="2 3">CBS 675.73</strain>
    </source>
</reference>
<comment type="similarity">
    <text evidence="1">Belongs to the TTI2 family.</text>
</comment>
<dbReference type="STRING" id="246404.A0A507FSB8"/>
<dbReference type="OrthoDB" id="2119192at2759"/>
<dbReference type="InterPro" id="IPR016024">
    <property type="entry name" value="ARM-type_fold"/>
</dbReference>
<dbReference type="GO" id="GO:0005829">
    <property type="term" value="C:cytosol"/>
    <property type="evidence" value="ECO:0007669"/>
    <property type="project" value="TreeGrafter"/>
</dbReference>
<gene>
    <name evidence="2" type="ORF">CcCBS67573_g00360</name>
</gene>
<comment type="caution">
    <text evidence="2">The sequence shown here is derived from an EMBL/GenBank/DDBJ whole genome shotgun (WGS) entry which is preliminary data.</text>
</comment>
<accession>A0A507FSB8</accession>
<protein>
    <submittedName>
        <fullName evidence="2">Uncharacterized protein</fullName>
    </submittedName>
</protein>
<dbReference type="SUPFAM" id="SSF48371">
    <property type="entry name" value="ARM repeat"/>
    <property type="match status" value="1"/>
</dbReference>
<sequence length="598" mass="65570">MMVGDKATSEATLLAHCKRIERIINESGDTIATAEALTTAGALAGLGNAVSACGEGQPFAATVRALATVAQQRRVAGGDAEVRKALAVAGGRDALFSPRLAALVLSSLDASTDPDFQSACIAVIHDVSEQCEPVSGHHSEGLDSASVANVFRTLCTYLVVPKVFSSDLQTLTDSNSWKRIHAFKVDAKHLIEIISGSLKRISETGLESETYVELLTRCAAFLGDADSKWTSEDGKKSATDLLLVLNQNGSKNSVAKYAKEILEINVKPHFQIAVSSKREVIRREERGSFGVKKTKKNRDLDHQQVFENQPWKYEVVECVAVFEWVCSQLKDSEIIPVQHLVIPTVLAMMDDYDPIYKSRGIRMFRDVVLKKLTAQDIRVSGLGNVFFETLRICLSHHSSPEVLREAYPAIIELVDTLELKGSRESVVKLSIIMEEGIIRGLRLAIGGKLEIIRTIVRTVPDLIDQLEACSIKYLEPVVVLISEVLELHEHDFETQLLCCHSLESVVATCWPRIHLYCCVILKACAAAWVHLDRASKAEEKDTRLINSKTTSSRGNLRSALQGLVSLLQKVCGDAMRDDADLLLSLDADVFGPLLAIAE</sequence>
<name>A0A507FSB8_9FUNG</name>
<evidence type="ECO:0000313" key="2">
    <source>
        <dbReference type="EMBL" id="TPX78345.1"/>
    </source>
</evidence>